<sequence length="569" mass="63400">MVTANRDSVEEDGRHNIGKSLHANEPSIIDLLPQLENGCQVRDILFDEVSEALQDNSRLARKLEALVVLRKSLNAHRGGINHKGAVGKILTKDDTDKLVTKDTIEECVVTPLKTGVFISDNAVKCECAKILFSTTSYLDTDVCVALFDTDTLRSLLLLVEYSAGNRGNTYIEEEIWVATVSIFRNLLMIIEIPFDISRQLLNFVCNKYDCVAVDFCHAFITKVILPKIAQNPAAGTYLVQSGHHMHMCRKATTYLASVVANVRDYAILSKVCATLVSISEHKFGIDLLLETNCINDVMRLALSVVSRYELMLKDQGLYYHGKDMTMREHITPQNHQLSFEALSVISKVAFTAHRRQISALLDLGVAEVLVKVLNCPLSSTLVRTRSANTLGNLGCESETEVQVIIDADAFPILVRTFQEFTEQNTRVEAAYAICACASKANRSQVGYIISCTSRSDPLGSNTCMALLCDMMDFVCKSDPCNEGNLRLCRVVLNALDNILAIGVRESKIHKLPENPYGRLFIEHQGDVKLAKITAFPDYHIATRATQISRIFFNRPRLWNSVNLEAVYNI</sequence>
<dbReference type="SUPFAM" id="SSF48371">
    <property type="entry name" value="ARM repeat"/>
    <property type="match status" value="1"/>
</dbReference>
<keyword evidence="2" id="KW-0813">Transport</keyword>
<dbReference type="InterPro" id="IPR011989">
    <property type="entry name" value="ARM-like"/>
</dbReference>
<protein>
    <submittedName>
        <fullName evidence="4">Uncharacterized protein</fullName>
    </submittedName>
</protein>
<dbReference type="PANTHER" id="PTHR23316">
    <property type="entry name" value="IMPORTIN ALPHA"/>
    <property type="match status" value="1"/>
</dbReference>
<reference evidence="4" key="2">
    <citation type="submission" date="2021-05" db="EMBL/GenBank/DDBJ databases">
        <authorList>
            <person name="Pain A."/>
        </authorList>
    </citation>
    <scope>NUCLEOTIDE SEQUENCE</scope>
    <source>
        <strain evidence="4">1802A</strain>
    </source>
</reference>
<dbReference type="GO" id="GO:0015031">
    <property type="term" value="P:protein transport"/>
    <property type="evidence" value="ECO:0007669"/>
    <property type="project" value="UniProtKB-KW"/>
</dbReference>
<evidence type="ECO:0000313" key="4">
    <source>
        <dbReference type="EMBL" id="KAK1938483.1"/>
    </source>
</evidence>
<accession>A0AAD9LJ09</accession>
<proteinExistence type="inferred from homology"/>
<gene>
    <name evidence="4" type="ORF">X943_001636</name>
</gene>
<keyword evidence="3" id="KW-0653">Protein transport</keyword>
<dbReference type="Proteomes" id="UP001195914">
    <property type="component" value="Unassembled WGS sequence"/>
</dbReference>
<keyword evidence="5" id="KW-1185">Reference proteome</keyword>
<organism evidence="4 5">
    <name type="scientific">Babesia divergens</name>
    <dbReference type="NCBI Taxonomy" id="32595"/>
    <lineage>
        <taxon>Eukaryota</taxon>
        <taxon>Sar</taxon>
        <taxon>Alveolata</taxon>
        <taxon>Apicomplexa</taxon>
        <taxon>Aconoidasida</taxon>
        <taxon>Piroplasmida</taxon>
        <taxon>Babesiidae</taxon>
        <taxon>Babesia</taxon>
    </lineage>
</organism>
<name>A0AAD9LJ09_BABDI</name>
<evidence type="ECO:0000256" key="3">
    <source>
        <dbReference type="ARBA" id="ARBA00022927"/>
    </source>
</evidence>
<evidence type="ECO:0000256" key="1">
    <source>
        <dbReference type="ARBA" id="ARBA00010394"/>
    </source>
</evidence>
<reference evidence="4" key="1">
    <citation type="journal article" date="2014" name="Nucleic Acids Res.">
        <title>The evolutionary dynamics of variant antigen genes in Babesia reveal a history of genomic innovation underlying host-parasite interaction.</title>
        <authorList>
            <person name="Jackson A.P."/>
            <person name="Otto T.D."/>
            <person name="Darby A."/>
            <person name="Ramaprasad A."/>
            <person name="Xia D."/>
            <person name="Echaide I.E."/>
            <person name="Farber M."/>
            <person name="Gahlot S."/>
            <person name="Gamble J."/>
            <person name="Gupta D."/>
            <person name="Gupta Y."/>
            <person name="Jackson L."/>
            <person name="Malandrin L."/>
            <person name="Malas T.B."/>
            <person name="Moussa E."/>
            <person name="Nair M."/>
            <person name="Reid A.J."/>
            <person name="Sanders M."/>
            <person name="Sharma J."/>
            <person name="Tracey A."/>
            <person name="Quail M.A."/>
            <person name="Weir W."/>
            <person name="Wastling J.M."/>
            <person name="Hall N."/>
            <person name="Willadsen P."/>
            <person name="Lingelbach K."/>
            <person name="Shiels B."/>
            <person name="Tait A."/>
            <person name="Berriman M."/>
            <person name="Allred D.R."/>
            <person name="Pain A."/>
        </authorList>
    </citation>
    <scope>NUCLEOTIDE SEQUENCE</scope>
    <source>
        <strain evidence="4">1802A</strain>
    </source>
</reference>
<dbReference type="AlphaFoldDB" id="A0AAD9LJ09"/>
<dbReference type="EMBL" id="JAHBMH010000024">
    <property type="protein sequence ID" value="KAK1938483.1"/>
    <property type="molecule type" value="Genomic_DNA"/>
</dbReference>
<evidence type="ECO:0000313" key="5">
    <source>
        <dbReference type="Proteomes" id="UP001195914"/>
    </source>
</evidence>
<dbReference type="Gene3D" id="1.25.10.10">
    <property type="entry name" value="Leucine-rich Repeat Variant"/>
    <property type="match status" value="1"/>
</dbReference>
<comment type="similarity">
    <text evidence="1">Belongs to the importin alpha family.</text>
</comment>
<comment type="caution">
    <text evidence="4">The sequence shown here is derived from an EMBL/GenBank/DDBJ whole genome shotgun (WGS) entry which is preliminary data.</text>
</comment>
<dbReference type="InterPro" id="IPR016024">
    <property type="entry name" value="ARM-type_fold"/>
</dbReference>
<evidence type="ECO:0000256" key="2">
    <source>
        <dbReference type="ARBA" id="ARBA00022448"/>
    </source>
</evidence>